<dbReference type="GO" id="GO:0004672">
    <property type="term" value="F:protein kinase activity"/>
    <property type="evidence" value="ECO:0007669"/>
    <property type="project" value="InterPro"/>
</dbReference>
<evidence type="ECO:0000256" key="2">
    <source>
        <dbReference type="ARBA" id="ARBA00022741"/>
    </source>
</evidence>
<dbReference type="InterPro" id="IPR011009">
    <property type="entry name" value="Kinase-like_dom_sf"/>
</dbReference>
<dbReference type="Gene3D" id="3.30.2230.10">
    <property type="entry name" value="DUSP-like"/>
    <property type="match status" value="1"/>
</dbReference>
<dbReference type="InterPro" id="IPR006615">
    <property type="entry name" value="Pept_C19_DUSP"/>
</dbReference>
<dbReference type="OrthoDB" id="5963884at2759"/>
<dbReference type="SMART" id="SM00695">
    <property type="entry name" value="DUSP"/>
    <property type="match status" value="1"/>
</dbReference>
<evidence type="ECO:0000256" key="3">
    <source>
        <dbReference type="ARBA" id="ARBA00022840"/>
    </source>
</evidence>
<keyword evidence="3 4" id="KW-0067">ATP-binding</keyword>
<feature type="coiled-coil region" evidence="5">
    <location>
        <begin position="452"/>
        <end position="598"/>
    </location>
</feature>
<reference evidence="9" key="1">
    <citation type="submission" date="2023-01" db="EMBL/GenBank/DDBJ databases">
        <title>Genome assembly of the deep-sea coral Lophelia pertusa.</title>
        <authorList>
            <person name="Herrera S."/>
            <person name="Cordes E."/>
        </authorList>
    </citation>
    <scope>NUCLEOTIDE SEQUENCE</scope>
    <source>
        <strain evidence="9">USNM1676648</strain>
        <tissue evidence="9">Polyp</tissue>
    </source>
</reference>
<keyword evidence="1" id="KW-0645">Protease</keyword>
<dbReference type="PROSITE" id="PS50011">
    <property type="entry name" value="PROTEIN_KINASE_DOM"/>
    <property type="match status" value="1"/>
</dbReference>
<evidence type="ECO:0000259" key="8">
    <source>
        <dbReference type="PROSITE" id="PS51283"/>
    </source>
</evidence>
<dbReference type="InterPro" id="IPR051681">
    <property type="entry name" value="Ser/Thr_Kinases-Pseudokinases"/>
</dbReference>
<feature type="region of interest" description="Disordered" evidence="6">
    <location>
        <begin position="229"/>
        <end position="251"/>
    </location>
</feature>
<sequence length="851" mass="97752">MADTSEYQDSASVEHSPDLETQKKEITDELKKSLIKGDIWYLVECRWFKQWKTFVGFDRTSDPFCVGEELNNPGAIDNSSLFAAADGCTLKDHLIDDLDYNVLPKDAWFKLVLWYGVTSDQQALPRKVIEHGMYVKSCKVEVYLMEFKLSQHSDPQTLVTRQFSKGDTIGHIMSEMRKEFNIAEKAETRLWTKYMSARYELLSNLEHTVQDAGLYQGQDLTIEQKNEDGNWQRQARQSPFSSSSIDPGQRSLDGTFENKQYLKCGPDSGVFVGLDKLTPREDPEFKSPKRDENYQADFISRVWAALFKGNTDNTPAKERCDNVLEIDQRAVTFIGDFPFRGTVRYIGEEKDARGNVQTIVGLQMLKAINSWVHRKCLSIMHICTLAPEDERVGSGTGKQNRRQLFVCKMDFARFVPIETVILEKDFDDNPKETTGKETSGRSVNQPSETRQLREMDEQLTNLQGQLHEKELQEVNVHGQLREKDQQRENAQRQLREMEQQLREIEEQLTYFQGQLRGKELQEVNLHEQLREKDQQQENAQRQLREMEQQLANLQGRFRQKEEETTTLKGQLRAKDQEVNEMEITLSTAQQALNDQRQQSPDWVIPGDQIQLTDKCLGRGGWGSVVEGKYCGCAVAVKQIHKLIISPYNRNLFEREMDIASRCRHPCLLQFIGATNDEGSPLFVTELMETSLRELLEQRPLSATEVSIISLDVARALNYLHQKKPSPIIHRDISSANVLLWRQGDQWRGKVSDYGAAKFMQQTMTVAPGAMIYSAPDVLTSRNQTVKIDVYSFGVLLCEMCIRELPDPGKRDQQVAMVTNRLLRALIRRCLQPEPATRPSMEEIVEELQEPA</sequence>
<feature type="domain" description="Protein kinase" evidence="7">
    <location>
        <begin position="610"/>
        <end position="851"/>
    </location>
</feature>
<accession>A0A9W9YVT7</accession>
<dbReference type="InterPro" id="IPR017441">
    <property type="entry name" value="Protein_kinase_ATP_BS"/>
</dbReference>
<dbReference type="Gene3D" id="2.30.30.190">
    <property type="entry name" value="CAP Gly-rich-like domain"/>
    <property type="match status" value="1"/>
</dbReference>
<dbReference type="PROSITE" id="PS00109">
    <property type="entry name" value="PROTEIN_KINASE_TYR"/>
    <property type="match status" value="1"/>
</dbReference>
<dbReference type="SUPFAM" id="SSF56112">
    <property type="entry name" value="Protein kinase-like (PK-like)"/>
    <property type="match status" value="1"/>
</dbReference>
<dbReference type="PANTHER" id="PTHR44329:SF298">
    <property type="entry name" value="MIXED LINEAGE KINASE DOMAIN-LIKE PROTEIN"/>
    <property type="match status" value="1"/>
</dbReference>
<name>A0A9W9YVT7_9CNID</name>
<dbReference type="Pfam" id="PF14836">
    <property type="entry name" value="Ubiquitin_3"/>
    <property type="match status" value="1"/>
</dbReference>
<dbReference type="Pfam" id="PF06337">
    <property type="entry name" value="DUSP"/>
    <property type="match status" value="1"/>
</dbReference>
<dbReference type="PROSITE" id="PS51283">
    <property type="entry name" value="DUSP"/>
    <property type="match status" value="1"/>
</dbReference>
<dbReference type="Gene3D" id="3.30.200.20">
    <property type="entry name" value="Phosphorylase Kinase, domain 1"/>
    <property type="match status" value="1"/>
</dbReference>
<dbReference type="Gene3D" id="3.10.20.90">
    <property type="entry name" value="Phosphatidylinositol 3-kinase Catalytic Subunit, Chain A, domain 1"/>
    <property type="match status" value="1"/>
</dbReference>
<feature type="binding site" evidence="4">
    <location>
        <position position="637"/>
    </location>
    <ligand>
        <name>ATP</name>
        <dbReference type="ChEBI" id="CHEBI:30616"/>
    </ligand>
</feature>
<dbReference type="GO" id="GO:0004843">
    <property type="term" value="F:cysteine-type deubiquitinase activity"/>
    <property type="evidence" value="ECO:0007669"/>
    <property type="project" value="InterPro"/>
</dbReference>
<dbReference type="AlphaFoldDB" id="A0A9W9YVT7"/>
<dbReference type="PROSITE" id="PS00107">
    <property type="entry name" value="PROTEIN_KINASE_ATP"/>
    <property type="match status" value="1"/>
</dbReference>
<feature type="compositionally biased region" description="Basic and acidic residues" evidence="6">
    <location>
        <begin position="426"/>
        <end position="439"/>
    </location>
</feature>
<evidence type="ECO:0000256" key="6">
    <source>
        <dbReference type="SAM" id="MobiDB-lite"/>
    </source>
</evidence>
<evidence type="ECO:0000313" key="9">
    <source>
        <dbReference type="EMBL" id="KAJ7370355.1"/>
    </source>
</evidence>
<keyword evidence="2 4" id="KW-0547">Nucleotide-binding</keyword>
<keyword evidence="1" id="KW-0378">Hydrolase</keyword>
<dbReference type="PANTHER" id="PTHR44329">
    <property type="entry name" value="SERINE/THREONINE-PROTEIN KINASE TNNI3K-RELATED"/>
    <property type="match status" value="1"/>
</dbReference>
<dbReference type="InterPro" id="IPR008266">
    <property type="entry name" value="Tyr_kinase_AS"/>
</dbReference>
<comment type="caution">
    <text evidence="9">The sequence shown here is derived from an EMBL/GenBank/DDBJ whole genome shotgun (WGS) entry which is preliminary data.</text>
</comment>
<proteinExistence type="predicted"/>
<feature type="domain" description="DUSP" evidence="8">
    <location>
        <begin position="17"/>
        <end position="129"/>
    </location>
</feature>
<dbReference type="GO" id="GO:0005524">
    <property type="term" value="F:ATP binding"/>
    <property type="evidence" value="ECO:0007669"/>
    <property type="project" value="UniProtKB-UniRule"/>
</dbReference>
<dbReference type="GO" id="GO:0097527">
    <property type="term" value="P:necroptotic signaling pathway"/>
    <property type="evidence" value="ECO:0007669"/>
    <property type="project" value="TreeGrafter"/>
</dbReference>
<evidence type="ECO:0000313" key="10">
    <source>
        <dbReference type="Proteomes" id="UP001163046"/>
    </source>
</evidence>
<dbReference type="EMBL" id="MU826867">
    <property type="protein sequence ID" value="KAJ7370355.1"/>
    <property type="molecule type" value="Genomic_DNA"/>
</dbReference>
<dbReference type="Pfam" id="PF00069">
    <property type="entry name" value="Pkinase"/>
    <property type="match status" value="1"/>
</dbReference>
<dbReference type="InterPro" id="IPR000719">
    <property type="entry name" value="Prot_kinase_dom"/>
</dbReference>
<feature type="region of interest" description="Disordered" evidence="6">
    <location>
        <begin position="426"/>
        <end position="452"/>
    </location>
</feature>
<feature type="compositionally biased region" description="Polar residues" evidence="6">
    <location>
        <begin position="231"/>
        <end position="246"/>
    </location>
</feature>
<dbReference type="SUPFAM" id="SSF143791">
    <property type="entry name" value="DUSP-like"/>
    <property type="match status" value="1"/>
</dbReference>
<evidence type="ECO:0000256" key="4">
    <source>
        <dbReference type="PROSITE-ProRule" id="PRU10141"/>
    </source>
</evidence>
<dbReference type="FunFam" id="3.30.2230.10:FF:000003">
    <property type="entry name" value="ubiquitin carboxyl-terminal hydrolase 15 isoform X1"/>
    <property type="match status" value="1"/>
</dbReference>
<keyword evidence="5" id="KW-0175">Coiled coil</keyword>
<dbReference type="InterPro" id="IPR028135">
    <property type="entry name" value="Ub_USP-typ"/>
</dbReference>
<dbReference type="Proteomes" id="UP001163046">
    <property type="component" value="Unassembled WGS sequence"/>
</dbReference>
<dbReference type="GO" id="GO:0006508">
    <property type="term" value="P:proteolysis"/>
    <property type="evidence" value="ECO:0007669"/>
    <property type="project" value="UniProtKB-KW"/>
</dbReference>
<dbReference type="Gene3D" id="1.10.287.1490">
    <property type="match status" value="1"/>
</dbReference>
<organism evidence="9 10">
    <name type="scientific">Desmophyllum pertusum</name>
    <dbReference type="NCBI Taxonomy" id="174260"/>
    <lineage>
        <taxon>Eukaryota</taxon>
        <taxon>Metazoa</taxon>
        <taxon>Cnidaria</taxon>
        <taxon>Anthozoa</taxon>
        <taxon>Hexacorallia</taxon>
        <taxon>Scleractinia</taxon>
        <taxon>Caryophylliina</taxon>
        <taxon>Caryophylliidae</taxon>
        <taxon>Desmophyllum</taxon>
    </lineage>
</organism>
<evidence type="ECO:0000256" key="5">
    <source>
        <dbReference type="SAM" id="Coils"/>
    </source>
</evidence>
<protein>
    <submittedName>
        <fullName evidence="9">Uncharacterized protein</fullName>
    </submittedName>
</protein>
<evidence type="ECO:0000259" key="7">
    <source>
        <dbReference type="PROSITE" id="PS50011"/>
    </source>
</evidence>
<dbReference type="Gene3D" id="1.10.510.10">
    <property type="entry name" value="Transferase(Phosphotransferase) domain 1"/>
    <property type="match status" value="1"/>
</dbReference>
<dbReference type="InterPro" id="IPR035927">
    <property type="entry name" value="DUSP-like_sf"/>
</dbReference>
<dbReference type="InterPro" id="IPR036859">
    <property type="entry name" value="CAP-Gly_dom_sf"/>
</dbReference>
<feature type="compositionally biased region" description="Polar residues" evidence="6">
    <location>
        <begin position="440"/>
        <end position="449"/>
    </location>
</feature>
<dbReference type="SUPFAM" id="SSF74924">
    <property type="entry name" value="Cap-Gly domain"/>
    <property type="match status" value="1"/>
</dbReference>
<evidence type="ECO:0000256" key="1">
    <source>
        <dbReference type="ARBA" id="ARBA00022670"/>
    </source>
</evidence>
<keyword evidence="10" id="KW-1185">Reference proteome</keyword>
<gene>
    <name evidence="9" type="ORF">OS493_032854</name>
</gene>